<dbReference type="Proteomes" id="UP000800092">
    <property type="component" value="Unassembled WGS sequence"/>
</dbReference>
<proteinExistence type="predicted"/>
<evidence type="ECO:0000313" key="3">
    <source>
        <dbReference type="Proteomes" id="UP000800092"/>
    </source>
</evidence>
<organism evidence="2 3">
    <name type="scientific">Viridothelium virens</name>
    <name type="common">Speckled blister lichen</name>
    <name type="synonym">Trypethelium virens</name>
    <dbReference type="NCBI Taxonomy" id="1048519"/>
    <lineage>
        <taxon>Eukaryota</taxon>
        <taxon>Fungi</taxon>
        <taxon>Dikarya</taxon>
        <taxon>Ascomycota</taxon>
        <taxon>Pezizomycotina</taxon>
        <taxon>Dothideomycetes</taxon>
        <taxon>Dothideomycetes incertae sedis</taxon>
        <taxon>Trypetheliales</taxon>
        <taxon>Trypetheliaceae</taxon>
        <taxon>Viridothelium</taxon>
    </lineage>
</organism>
<feature type="region of interest" description="Disordered" evidence="1">
    <location>
        <begin position="239"/>
        <end position="260"/>
    </location>
</feature>
<keyword evidence="3" id="KW-1185">Reference proteome</keyword>
<evidence type="ECO:0000313" key="2">
    <source>
        <dbReference type="EMBL" id="KAF2237056.1"/>
    </source>
</evidence>
<feature type="compositionally biased region" description="Polar residues" evidence="1">
    <location>
        <begin position="122"/>
        <end position="153"/>
    </location>
</feature>
<gene>
    <name evidence="2" type="ORF">EV356DRAFT_574586</name>
</gene>
<feature type="region of interest" description="Disordered" evidence="1">
    <location>
        <begin position="91"/>
        <end position="161"/>
    </location>
</feature>
<name>A0A6A6HG11_VIRVR</name>
<dbReference type="EMBL" id="ML991782">
    <property type="protein sequence ID" value="KAF2237056.1"/>
    <property type="molecule type" value="Genomic_DNA"/>
</dbReference>
<protein>
    <submittedName>
        <fullName evidence="2">Uncharacterized protein</fullName>
    </submittedName>
</protein>
<dbReference type="AlphaFoldDB" id="A0A6A6HG11"/>
<accession>A0A6A6HG11</accession>
<sequence>MSYSTKVFEDSLQSLFLDIKLKRNEIMTKRSQRAADEETFTKRIFDLEQQLETMRTRKEIVMSRHDKQLAQLSTTQTGNLEKLRAIVNPNLANDIDTPTPTKNHPWVQPRSLSPPPLKGWYFNQSPPQYPNQTDASPSDSFSRAGTPKSTASNDAKPIASPFTRSYNTQFSFPKDWSPEASPIFKPIQCQQQPQHPKQTEPVSLPTLGMDYSNVSEHSSDVVVEPAVSPLLEARSSSTQMWSPPHVADVPSSGAKKSSGTCLQMPGMIDPGWLQDTWSVCDRPRGDVEDGSFQTKVNKLLAEKIHNNAAKKGKGVGRAQDDIYVADF</sequence>
<reference evidence="2" key="1">
    <citation type="journal article" date="2020" name="Stud. Mycol.">
        <title>101 Dothideomycetes genomes: a test case for predicting lifestyles and emergence of pathogens.</title>
        <authorList>
            <person name="Haridas S."/>
            <person name="Albert R."/>
            <person name="Binder M."/>
            <person name="Bloem J."/>
            <person name="Labutti K."/>
            <person name="Salamov A."/>
            <person name="Andreopoulos B."/>
            <person name="Baker S."/>
            <person name="Barry K."/>
            <person name="Bills G."/>
            <person name="Bluhm B."/>
            <person name="Cannon C."/>
            <person name="Castanera R."/>
            <person name="Culley D."/>
            <person name="Daum C."/>
            <person name="Ezra D."/>
            <person name="Gonzalez J."/>
            <person name="Henrissat B."/>
            <person name="Kuo A."/>
            <person name="Liang C."/>
            <person name="Lipzen A."/>
            <person name="Lutzoni F."/>
            <person name="Magnuson J."/>
            <person name="Mondo S."/>
            <person name="Nolan M."/>
            <person name="Ohm R."/>
            <person name="Pangilinan J."/>
            <person name="Park H.-J."/>
            <person name="Ramirez L."/>
            <person name="Alfaro M."/>
            <person name="Sun H."/>
            <person name="Tritt A."/>
            <person name="Yoshinaga Y."/>
            <person name="Zwiers L.-H."/>
            <person name="Turgeon B."/>
            <person name="Goodwin S."/>
            <person name="Spatafora J."/>
            <person name="Crous P."/>
            <person name="Grigoriev I."/>
        </authorList>
    </citation>
    <scope>NUCLEOTIDE SEQUENCE</scope>
    <source>
        <strain evidence="2">Tuck. ex Michener</strain>
    </source>
</reference>
<evidence type="ECO:0000256" key="1">
    <source>
        <dbReference type="SAM" id="MobiDB-lite"/>
    </source>
</evidence>